<dbReference type="Pfam" id="PF18144">
    <property type="entry name" value="SMODS"/>
    <property type="match status" value="1"/>
</dbReference>
<sequence>MYRVDYLDLENRAETLKAKKSGIGMDALTANFSESRSLFELHKKLIRVDNFIAIDQEKVKEAESYYHKIAKALSGNLPYTESEIDIHTQGSAKTRTLIRMPTRDLFDIDAICQIESYQTPKRSPLTFFEQIGDTLKETGYEVISKKRCWRILKPSSGFYIDLTPAIPVNSEISAQRFSYLEAYKDSAVLVVDCSLQCWKSSNPKGFAKWIEQQNEVSKSLVQRMAVCNDSLSEFSERNVTASVEDVPDQTISQNDFLLLAIRLFKRHRDIKVRDNLIDKESKPISVIISTLLGQCIEALVKNNRTFTSLLDLLQDIAFKLPHLIDFDKNGLPIIPNPTAYDENFADRWPEDGGKRQETFARWISLLQRDLDELVAKKSKEKLDELFGTTQMILADDKANNSGVGLGIGIGITSSKPTTSSARVPKDGLA</sequence>
<organism evidence="2 3">
    <name type="scientific">Entomomonas asaccharolytica</name>
    <dbReference type="NCBI Taxonomy" id="2785331"/>
    <lineage>
        <taxon>Bacteria</taxon>
        <taxon>Pseudomonadati</taxon>
        <taxon>Pseudomonadota</taxon>
        <taxon>Gammaproteobacteria</taxon>
        <taxon>Pseudomonadales</taxon>
        <taxon>Pseudomonadaceae</taxon>
        <taxon>Entomomonas</taxon>
    </lineage>
</organism>
<dbReference type="GO" id="GO:0016779">
    <property type="term" value="F:nucleotidyltransferase activity"/>
    <property type="evidence" value="ECO:0007669"/>
    <property type="project" value="InterPro"/>
</dbReference>
<dbReference type="AlphaFoldDB" id="A0A974RXC5"/>
<reference evidence="2 3" key="1">
    <citation type="submission" date="2021-01" db="EMBL/GenBank/DDBJ databases">
        <title>Entomomonas sp. F2A isolated from a house cricket (Acheta domesticus).</title>
        <authorList>
            <person name="Spergser J."/>
            <person name="Busse H.-J."/>
        </authorList>
    </citation>
    <scope>NUCLEOTIDE SEQUENCE [LARGE SCALE GENOMIC DNA]</scope>
    <source>
        <strain evidence="2 3">F2A</strain>
    </source>
</reference>
<name>A0A974RXC5_9GAMM</name>
<keyword evidence="3" id="KW-1185">Reference proteome</keyword>
<accession>A0A974RXC5</accession>
<dbReference type="EMBL" id="CP067393">
    <property type="protein sequence ID" value="QQP86032.1"/>
    <property type="molecule type" value="Genomic_DNA"/>
</dbReference>
<dbReference type="RefSeq" id="WP_201093437.1">
    <property type="nucleotide sequence ID" value="NZ_CP067393.1"/>
</dbReference>
<gene>
    <name evidence="2" type="ORF">JHT90_01900</name>
</gene>
<dbReference type="Proteomes" id="UP000595278">
    <property type="component" value="Chromosome"/>
</dbReference>
<evidence type="ECO:0000313" key="2">
    <source>
        <dbReference type="EMBL" id="QQP86032.1"/>
    </source>
</evidence>
<evidence type="ECO:0000256" key="1">
    <source>
        <dbReference type="ARBA" id="ARBA00023118"/>
    </source>
</evidence>
<dbReference type="GO" id="GO:0051607">
    <property type="term" value="P:defense response to virus"/>
    <property type="evidence" value="ECO:0007669"/>
    <property type="project" value="UniProtKB-KW"/>
</dbReference>
<keyword evidence="1" id="KW-0051">Antiviral defense</keyword>
<protein>
    <submittedName>
        <fullName evidence="2">Nucleotidyltransferase</fullName>
    </submittedName>
</protein>
<dbReference type="InterPro" id="IPR006116">
    <property type="entry name" value="NT_2-5OAS_ClassI-CCAase"/>
</dbReference>
<proteinExistence type="predicted"/>
<evidence type="ECO:0000313" key="3">
    <source>
        <dbReference type="Proteomes" id="UP000595278"/>
    </source>
</evidence>
<dbReference type="KEGG" id="eaz:JHT90_01900"/>
<dbReference type="CDD" id="cd05400">
    <property type="entry name" value="NT_2-5OAS_ClassI-CCAase"/>
    <property type="match status" value="1"/>
</dbReference>